<dbReference type="InterPro" id="IPR004182">
    <property type="entry name" value="GRAM"/>
</dbReference>
<comment type="caution">
    <text evidence="8">The sequence shown here is derived from an EMBL/GenBank/DDBJ whole genome shotgun (WGS) entry which is preliminary data.</text>
</comment>
<comment type="subcellular location">
    <subcellularLocation>
        <location evidence="1">Membrane</location>
        <topology evidence="1">Single-pass membrane protein</topology>
    </subcellularLocation>
</comment>
<evidence type="ECO:0000256" key="2">
    <source>
        <dbReference type="ARBA" id="ARBA00022692"/>
    </source>
</evidence>
<evidence type="ECO:0000256" key="5">
    <source>
        <dbReference type="SAM" id="MobiDB-lite"/>
    </source>
</evidence>
<evidence type="ECO:0000313" key="8">
    <source>
        <dbReference type="EMBL" id="PAA87014.1"/>
    </source>
</evidence>
<protein>
    <recommendedName>
        <fullName evidence="7">VASt domain-containing protein</fullName>
    </recommendedName>
</protein>
<evidence type="ECO:0000256" key="4">
    <source>
        <dbReference type="ARBA" id="ARBA00023136"/>
    </source>
</evidence>
<dbReference type="STRING" id="282301.A0A267GNM5"/>
<dbReference type="Pfam" id="PF16016">
    <property type="entry name" value="VASt"/>
    <property type="match status" value="1"/>
</dbReference>
<feature type="non-terminal residue" evidence="8">
    <location>
        <position position="1"/>
    </location>
</feature>
<dbReference type="Pfam" id="PF02893">
    <property type="entry name" value="GRAM"/>
    <property type="match status" value="1"/>
</dbReference>
<dbReference type="EMBL" id="NIVC01000254">
    <property type="protein sequence ID" value="PAA87014.1"/>
    <property type="molecule type" value="Genomic_DNA"/>
</dbReference>
<dbReference type="GO" id="GO:0120015">
    <property type="term" value="F:sterol transfer activity"/>
    <property type="evidence" value="ECO:0007669"/>
    <property type="project" value="TreeGrafter"/>
</dbReference>
<dbReference type="PANTHER" id="PTHR23319:SF4">
    <property type="entry name" value="GRAM DOMAIN CONTAINING 1B, ISOFORM E"/>
    <property type="match status" value="1"/>
</dbReference>
<evidence type="ECO:0000256" key="3">
    <source>
        <dbReference type="ARBA" id="ARBA00022989"/>
    </source>
</evidence>
<dbReference type="CDD" id="cd13220">
    <property type="entry name" value="PH-GRAM_GRAMDC"/>
    <property type="match status" value="1"/>
</dbReference>
<dbReference type="PROSITE" id="PS51778">
    <property type="entry name" value="VAST"/>
    <property type="match status" value="1"/>
</dbReference>
<dbReference type="InterPro" id="IPR011993">
    <property type="entry name" value="PH-like_dom_sf"/>
</dbReference>
<dbReference type="SMART" id="SM00568">
    <property type="entry name" value="GRAM"/>
    <property type="match status" value="1"/>
</dbReference>
<organism evidence="8 9">
    <name type="scientific">Macrostomum lignano</name>
    <dbReference type="NCBI Taxonomy" id="282301"/>
    <lineage>
        <taxon>Eukaryota</taxon>
        <taxon>Metazoa</taxon>
        <taxon>Spiralia</taxon>
        <taxon>Lophotrochozoa</taxon>
        <taxon>Platyhelminthes</taxon>
        <taxon>Rhabditophora</taxon>
        <taxon>Macrostomorpha</taxon>
        <taxon>Macrostomida</taxon>
        <taxon>Macrostomidae</taxon>
        <taxon>Macrostomum</taxon>
    </lineage>
</organism>
<dbReference type="OrthoDB" id="74360at2759"/>
<dbReference type="PANTHER" id="PTHR23319">
    <property type="entry name" value="GRAM DOMAIN CONTAINING 1B, ISOFORM E"/>
    <property type="match status" value="1"/>
</dbReference>
<dbReference type="GO" id="GO:0140268">
    <property type="term" value="C:endoplasmic reticulum-plasma membrane contact site"/>
    <property type="evidence" value="ECO:0007669"/>
    <property type="project" value="TreeGrafter"/>
</dbReference>
<dbReference type="AlphaFoldDB" id="A0A267GNM5"/>
<evidence type="ECO:0000256" key="6">
    <source>
        <dbReference type="SAM" id="Phobius"/>
    </source>
</evidence>
<accession>A0A267GNM5</accession>
<feature type="transmembrane region" description="Helical" evidence="6">
    <location>
        <begin position="680"/>
        <end position="698"/>
    </location>
</feature>
<dbReference type="InterPro" id="IPR051482">
    <property type="entry name" value="Cholesterol_transport"/>
</dbReference>
<dbReference type="GO" id="GO:0032934">
    <property type="term" value="F:sterol binding"/>
    <property type="evidence" value="ECO:0007669"/>
    <property type="project" value="TreeGrafter"/>
</dbReference>
<dbReference type="GO" id="GO:0032366">
    <property type="term" value="P:intracellular sterol transport"/>
    <property type="evidence" value="ECO:0007669"/>
    <property type="project" value="TreeGrafter"/>
</dbReference>
<gene>
    <name evidence="8" type="ORF">BOX15_Mlig028891g1</name>
</gene>
<keyword evidence="4 6" id="KW-0472">Membrane</keyword>
<evidence type="ECO:0000313" key="9">
    <source>
        <dbReference type="Proteomes" id="UP000215902"/>
    </source>
</evidence>
<reference evidence="8 9" key="1">
    <citation type="submission" date="2017-06" db="EMBL/GenBank/DDBJ databases">
        <title>A platform for efficient transgenesis in Macrostomum lignano, a flatworm model organism for stem cell research.</title>
        <authorList>
            <person name="Berezikov E."/>
        </authorList>
    </citation>
    <scope>NUCLEOTIDE SEQUENCE [LARGE SCALE GENOMIC DNA]</scope>
    <source>
        <strain evidence="8">DV1</strain>
        <tissue evidence="8">Whole organism</tissue>
    </source>
</reference>
<feature type="compositionally biased region" description="Polar residues" evidence="5">
    <location>
        <begin position="326"/>
        <end position="343"/>
    </location>
</feature>
<feature type="region of interest" description="Disordered" evidence="5">
    <location>
        <begin position="320"/>
        <end position="360"/>
    </location>
</feature>
<feature type="domain" description="VASt" evidence="7">
    <location>
        <begin position="423"/>
        <end position="589"/>
    </location>
</feature>
<keyword evidence="3 6" id="KW-1133">Transmembrane helix</keyword>
<dbReference type="InterPro" id="IPR031968">
    <property type="entry name" value="VASt"/>
</dbReference>
<sequence length="779" mass="82355">AQRSPTAAAAAAVSSRVHVAATFNVPDFAAESAAAATGAVASSSTTSTADALTLAEYGVGRSNSWLLRRRRPLPLGSDSSDLFEDCLAYLPDSADDAALVEYDSPVVSSPIGLAASASEPQQPQQEQQQEQKTTATSSNVPAQQKPVVMVKSSSAVATTALTGQKSRRSGLRSAFNPAYKQRDSALHRLFKEVPAAERLVTDCSCAWDRNGFLVQGRLYATTVRLCFYSKIIGFETRFTVPLASVTSLTKERTARLIPNAILVVSGQDRYFLTSLTAREKTFSVLSLLWELCPQPMHPTIMWELIHESYGNDLGLDSDDTDYVPSISRQLPSNDSSPALISSPTEEDGSGGGNGSANEAASSSVAIATDANNGLSPALPSLSPPSFSIGETSGSSLQSRVLAEEFGPPDSAAGDEAATQQEVQTEEWLAMDLPADVDTVFLGIFGRSSAWFRQFAGERGYLEIRVEQWNQRARTVSYRVPLSGAIGPRNAVQADEQRITRYQPGEAYSVEASSTSRDVPYGDAFSTFTAYQLTCAGPGRCRLRVLSELRFHRQLFRFVRGVIDASWRRGVTQHYATMRTSLTAHFNSSSASAGNASVAAAAAAATASADLSASVSDGSDNVEIIPDDSVAASLSDGNSSDPALTSAAGAAVVAAASASASTMSVSSISASLSSASVCRRLIIALLIASVFLCVCFSLLHSRCDRLNELLMEATAGLAPSPPVSPAAAPPPAAVVSSSDVESVESEQTRQQLVQIIDGAIDSLDRLCATLADLRLRLRRL</sequence>
<evidence type="ECO:0000256" key="1">
    <source>
        <dbReference type="ARBA" id="ARBA00004167"/>
    </source>
</evidence>
<dbReference type="Gene3D" id="2.30.29.30">
    <property type="entry name" value="Pleckstrin-homology domain (PH domain)/Phosphotyrosine-binding domain (PTB)"/>
    <property type="match status" value="1"/>
</dbReference>
<keyword evidence="9" id="KW-1185">Reference proteome</keyword>
<evidence type="ECO:0000259" key="7">
    <source>
        <dbReference type="PROSITE" id="PS51778"/>
    </source>
</evidence>
<keyword evidence="2 6" id="KW-0812">Transmembrane</keyword>
<dbReference type="GO" id="GO:0005789">
    <property type="term" value="C:endoplasmic reticulum membrane"/>
    <property type="evidence" value="ECO:0007669"/>
    <property type="project" value="UniProtKB-ARBA"/>
</dbReference>
<dbReference type="GO" id="GO:0005886">
    <property type="term" value="C:plasma membrane"/>
    <property type="evidence" value="ECO:0007669"/>
    <property type="project" value="TreeGrafter"/>
</dbReference>
<feature type="compositionally biased region" description="Polar residues" evidence="5">
    <location>
        <begin position="132"/>
        <end position="142"/>
    </location>
</feature>
<proteinExistence type="predicted"/>
<feature type="region of interest" description="Disordered" evidence="5">
    <location>
        <begin position="114"/>
        <end position="144"/>
    </location>
</feature>
<dbReference type="Proteomes" id="UP000215902">
    <property type="component" value="Unassembled WGS sequence"/>
</dbReference>
<feature type="compositionally biased region" description="Low complexity" evidence="5">
    <location>
        <begin position="119"/>
        <end position="131"/>
    </location>
</feature>
<name>A0A267GNM5_9PLAT</name>